<organism evidence="2">
    <name type="scientific">bioreactor metagenome</name>
    <dbReference type="NCBI Taxonomy" id="1076179"/>
    <lineage>
        <taxon>unclassified sequences</taxon>
        <taxon>metagenomes</taxon>
        <taxon>ecological metagenomes</taxon>
    </lineage>
</organism>
<accession>A0A644W8F4</accession>
<sequence>MLIYPNPATDRLTIELTADETENADILLRTTRKTVVEPYIIQLWHERNGMVREIKSTERVTHISLLGLPKGMYFVHLQKDNEPIQKKLLWVK</sequence>
<name>A0A644W8F4_9ZZZZ</name>
<evidence type="ECO:0000259" key="1">
    <source>
        <dbReference type="Pfam" id="PF18962"/>
    </source>
</evidence>
<dbReference type="InterPro" id="IPR026444">
    <property type="entry name" value="Secre_tail"/>
</dbReference>
<dbReference type="NCBIfam" id="TIGR04183">
    <property type="entry name" value="Por_Secre_tail"/>
    <property type="match status" value="1"/>
</dbReference>
<proteinExistence type="predicted"/>
<protein>
    <submittedName>
        <fullName evidence="2">Karilysin</fullName>
        <ecNumber evidence="2">3.4.24.-</ecNumber>
    </submittedName>
</protein>
<reference evidence="2" key="1">
    <citation type="submission" date="2019-08" db="EMBL/GenBank/DDBJ databases">
        <authorList>
            <person name="Kucharzyk K."/>
            <person name="Murdoch R.W."/>
            <person name="Higgins S."/>
            <person name="Loffler F."/>
        </authorList>
    </citation>
    <scope>NUCLEOTIDE SEQUENCE</scope>
</reference>
<dbReference type="AlphaFoldDB" id="A0A644W8F4"/>
<evidence type="ECO:0000313" key="2">
    <source>
        <dbReference type="EMBL" id="MPL99776.1"/>
    </source>
</evidence>
<comment type="caution">
    <text evidence="2">The sequence shown here is derived from an EMBL/GenBank/DDBJ whole genome shotgun (WGS) entry which is preliminary data.</text>
</comment>
<dbReference type="GO" id="GO:0016787">
    <property type="term" value="F:hydrolase activity"/>
    <property type="evidence" value="ECO:0007669"/>
    <property type="project" value="UniProtKB-KW"/>
</dbReference>
<gene>
    <name evidence="2" type="primary">kly_1</name>
    <name evidence="2" type="ORF">SDC9_45997</name>
</gene>
<dbReference type="Pfam" id="PF18962">
    <property type="entry name" value="Por_Secre_tail"/>
    <property type="match status" value="1"/>
</dbReference>
<dbReference type="EMBL" id="VSSQ01000687">
    <property type="protein sequence ID" value="MPL99776.1"/>
    <property type="molecule type" value="Genomic_DNA"/>
</dbReference>
<keyword evidence="2" id="KW-0378">Hydrolase</keyword>
<feature type="domain" description="Secretion system C-terminal sorting" evidence="1">
    <location>
        <begin position="3"/>
        <end position="88"/>
    </location>
</feature>
<dbReference type="EC" id="3.4.24.-" evidence="2"/>